<feature type="compositionally biased region" description="Polar residues" evidence="1">
    <location>
        <begin position="220"/>
        <end position="231"/>
    </location>
</feature>
<dbReference type="Proteomes" id="UP000076842">
    <property type="component" value="Unassembled WGS sequence"/>
</dbReference>
<feature type="region of interest" description="Disordered" evidence="1">
    <location>
        <begin position="206"/>
        <end position="231"/>
    </location>
</feature>
<reference evidence="2 3" key="1">
    <citation type="journal article" date="2016" name="Mol. Biol. Evol.">
        <title>Comparative Genomics of Early-Diverging Mushroom-Forming Fungi Provides Insights into the Origins of Lignocellulose Decay Capabilities.</title>
        <authorList>
            <person name="Nagy L.G."/>
            <person name="Riley R."/>
            <person name="Tritt A."/>
            <person name="Adam C."/>
            <person name="Daum C."/>
            <person name="Floudas D."/>
            <person name="Sun H."/>
            <person name="Yadav J.S."/>
            <person name="Pangilinan J."/>
            <person name="Larsson K.H."/>
            <person name="Matsuura K."/>
            <person name="Barry K."/>
            <person name="Labutti K."/>
            <person name="Kuo R."/>
            <person name="Ohm R.A."/>
            <person name="Bhattacharya S.S."/>
            <person name="Shirouzu T."/>
            <person name="Yoshinaga Y."/>
            <person name="Martin F.M."/>
            <person name="Grigoriev I.V."/>
            <person name="Hibbett D.S."/>
        </authorList>
    </citation>
    <scope>NUCLEOTIDE SEQUENCE [LARGE SCALE GENOMIC DNA]</scope>
    <source>
        <strain evidence="2 3">HHB12733</strain>
    </source>
</reference>
<evidence type="ECO:0000313" key="2">
    <source>
        <dbReference type="EMBL" id="KZT53825.1"/>
    </source>
</evidence>
<sequence length="295" mass="32785">MQAGSRGRSRSTKQESGEGGVPSIAPSLCTNIILFSHAPTPGNRHSSRRQHSSYIVQIPLGHKARERTSPSPPSPDVSPPVHAVTPPPRPSSALLNLALLVHPPSFFCLLLPFRVPIAQARPRTLVLTRTTPPPSPPSPRMACDVPACYRPWQGQHSPPVFPHQIDRMVYPTLSFTPQYWSFPACLYAFPARPLFSHPDRWHLHSGETGDGPNFRPRARSSITRPSTSLTRSQEMAHIRPSRTAYHTHRPLRKSLILPIRSLCGITCRQCACSPSAPIHPDRGSRRRPDQPLSRF</sequence>
<dbReference type="AlphaFoldDB" id="A0A165DZW4"/>
<evidence type="ECO:0000313" key="3">
    <source>
        <dbReference type="Proteomes" id="UP000076842"/>
    </source>
</evidence>
<protein>
    <submittedName>
        <fullName evidence="2">Uncharacterized protein</fullName>
    </submittedName>
</protein>
<organism evidence="2 3">
    <name type="scientific">Calocera cornea HHB12733</name>
    <dbReference type="NCBI Taxonomy" id="1353952"/>
    <lineage>
        <taxon>Eukaryota</taxon>
        <taxon>Fungi</taxon>
        <taxon>Dikarya</taxon>
        <taxon>Basidiomycota</taxon>
        <taxon>Agaricomycotina</taxon>
        <taxon>Dacrymycetes</taxon>
        <taxon>Dacrymycetales</taxon>
        <taxon>Dacrymycetaceae</taxon>
        <taxon>Calocera</taxon>
    </lineage>
</organism>
<evidence type="ECO:0000256" key="1">
    <source>
        <dbReference type="SAM" id="MobiDB-lite"/>
    </source>
</evidence>
<accession>A0A165DZW4</accession>
<feature type="region of interest" description="Disordered" evidence="1">
    <location>
        <begin position="62"/>
        <end position="88"/>
    </location>
</feature>
<dbReference type="EMBL" id="KV424028">
    <property type="protein sequence ID" value="KZT53825.1"/>
    <property type="molecule type" value="Genomic_DNA"/>
</dbReference>
<gene>
    <name evidence="2" type="ORF">CALCODRAFT_37191</name>
</gene>
<keyword evidence="3" id="KW-1185">Reference proteome</keyword>
<feature type="region of interest" description="Disordered" evidence="1">
    <location>
        <begin position="1"/>
        <end position="24"/>
    </location>
</feature>
<proteinExistence type="predicted"/>
<dbReference type="InParanoid" id="A0A165DZW4"/>
<name>A0A165DZW4_9BASI</name>